<dbReference type="InterPro" id="IPR029065">
    <property type="entry name" value="Enolase_C-like"/>
</dbReference>
<dbReference type="EC" id="4.2.1.113" evidence="5"/>
<keyword evidence="5" id="KW-0474">Menaquinone biosynthesis</keyword>
<dbReference type="SMART" id="SM00922">
    <property type="entry name" value="MR_MLE"/>
    <property type="match status" value="1"/>
</dbReference>
<dbReference type="PANTHER" id="PTHR48073">
    <property type="entry name" value="O-SUCCINYLBENZOATE SYNTHASE-RELATED"/>
    <property type="match status" value="1"/>
</dbReference>
<comment type="function">
    <text evidence="5">Converts 2-succinyl-6-hydroxy-2,4-cyclohexadiene-1-carboxylate (SHCHC) to 2-succinylbenzoate (OSB).</text>
</comment>
<feature type="compositionally biased region" description="Low complexity" evidence="6">
    <location>
        <begin position="73"/>
        <end position="90"/>
    </location>
</feature>
<dbReference type="Gene3D" id="3.30.390.10">
    <property type="entry name" value="Enolase-like, N-terminal domain"/>
    <property type="match status" value="1"/>
</dbReference>
<name>G0LKG8_HALWC</name>
<dbReference type="UniPathway" id="UPA00079"/>
<dbReference type="Gene3D" id="3.20.20.120">
    <property type="entry name" value="Enolase-like C-terminal domain"/>
    <property type="match status" value="1"/>
</dbReference>
<evidence type="ECO:0000256" key="3">
    <source>
        <dbReference type="ARBA" id="ARBA00023235"/>
    </source>
</evidence>
<evidence type="ECO:0000256" key="5">
    <source>
        <dbReference type="HAMAP-Rule" id="MF_00470"/>
    </source>
</evidence>
<dbReference type="GO" id="GO:0000287">
    <property type="term" value="F:magnesium ion binding"/>
    <property type="evidence" value="ECO:0007669"/>
    <property type="project" value="UniProtKB-UniRule"/>
</dbReference>
<feature type="active site" description="Proton acceptor" evidence="5">
    <location>
        <position position="264"/>
    </location>
</feature>
<dbReference type="OrthoDB" id="214520at2157"/>
<dbReference type="UniPathway" id="UPA01057">
    <property type="reaction ID" value="UER00165"/>
</dbReference>
<dbReference type="CDD" id="cd03320">
    <property type="entry name" value="OSBS"/>
    <property type="match status" value="1"/>
</dbReference>
<dbReference type="SUPFAM" id="SSF54826">
    <property type="entry name" value="Enolase N-terminal domain-like"/>
    <property type="match status" value="1"/>
</dbReference>
<dbReference type="SFLD" id="SFLDF00009">
    <property type="entry name" value="o-succinylbenzoate_synthase"/>
    <property type="match status" value="1"/>
</dbReference>
<dbReference type="EMBL" id="FR746099">
    <property type="protein sequence ID" value="CCC39926.1"/>
    <property type="molecule type" value="Genomic_DNA"/>
</dbReference>
<dbReference type="SFLD" id="SFLDS00001">
    <property type="entry name" value="Enolase"/>
    <property type="match status" value="1"/>
</dbReference>
<evidence type="ECO:0000256" key="4">
    <source>
        <dbReference type="ARBA" id="ARBA00023239"/>
    </source>
</evidence>
<dbReference type="SFLD" id="SFLDG00180">
    <property type="entry name" value="muconate_cycloisomerase"/>
    <property type="match status" value="1"/>
</dbReference>
<dbReference type="InterPro" id="IPR013341">
    <property type="entry name" value="Mandelate_racemase_N_dom"/>
</dbReference>
<evidence type="ECO:0000313" key="9">
    <source>
        <dbReference type="Proteomes" id="UP000007954"/>
    </source>
</evidence>
<comment type="cofactor">
    <cofactor evidence="5">
        <name>a divalent metal cation</name>
        <dbReference type="ChEBI" id="CHEBI:60240"/>
    </cofactor>
</comment>
<dbReference type="GO" id="GO:0043748">
    <property type="term" value="F:O-succinylbenzoate synthase activity"/>
    <property type="evidence" value="ECO:0007669"/>
    <property type="project" value="UniProtKB-EC"/>
</dbReference>
<keyword evidence="3" id="KW-0413">Isomerase</keyword>
<evidence type="ECO:0000259" key="7">
    <source>
        <dbReference type="SMART" id="SM00922"/>
    </source>
</evidence>
<protein>
    <recommendedName>
        <fullName evidence="5">o-succinylbenzoate synthase</fullName>
        <shortName evidence="5">OSB synthase</shortName>
        <shortName evidence="5">OSBS</shortName>
        <ecNumber evidence="5">4.2.1.113</ecNumber>
    </recommendedName>
    <alternativeName>
        <fullName evidence="5">4-(2'-carboxyphenyl)-4-oxybutyric acid synthase</fullName>
    </alternativeName>
    <alternativeName>
        <fullName evidence="5">o-succinylbenzoic acid synthase</fullName>
    </alternativeName>
</protein>
<comment type="pathway">
    <text evidence="5">Quinol/quinone metabolism; 1,4-dihydroxy-2-naphthoate biosynthesis; 1,4-dihydroxy-2-naphthoate from chorismate: step 4/7.</text>
</comment>
<dbReference type="InterPro" id="IPR013342">
    <property type="entry name" value="Mandelate_racemase_C"/>
</dbReference>
<keyword evidence="2 5" id="KW-0460">Magnesium</keyword>
<comment type="pathway">
    <text evidence="5">Quinol/quinone metabolism; menaquinone biosynthesis.</text>
</comment>
<dbReference type="InterPro" id="IPR029017">
    <property type="entry name" value="Enolase-like_N"/>
</dbReference>
<dbReference type="InterPro" id="IPR036849">
    <property type="entry name" value="Enolase-like_C_sf"/>
</dbReference>
<feature type="binding site" evidence="5">
    <location>
        <position position="241"/>
    </location>
    <ligand>
        <name>Mg(2+)</name>
        <dbReference type="ChEBI" id="CHEBI:18420"/>
    </ligand>
</feature>
<dbReference type="KEGG" id="hwc:Hqrw_2014"/>
<dbReference type="GO" id="GO:0009234">
    <property type="term" value="P:menaquinone biosynthetic process"/>
    <property type="evidence" value="ECO:0007669"/>
    <property type="project" value="UniProtKB-UniRule"/>
</dbReference>
<feature type="binding site" evidence="5">
    <location>
        <position position="191"/>
    </location>
    <ligand>
        <name>Mg(2+)</name>
        <dbReference type="ChEBI" id="CHEBI:18420"/>
    </ligand>
</feature>
<feature type="region of interest" description="Disordered" evidence="6">
    <location>
        <begin position="73"/>
        <end position="93"/>
    </location>
</feature>
<feature type="domain" description="Mandelate racemase/muconate lactonizing enzyme C-terminal" evidence="7">
    <location>
        <begin position="141"/>
        <end position="238"/>
    </location>
</feature>
<dbReference type="Pfam" id="PF13378">
    <property type="entry name" value="MR_MLE_C"/>
    <property type="match status" value="1"/>
</dbReference>
<keyword evidence="1 5" id="KW-0479">Metal-binding</keyword>
<dbReference type="SUPFAM" id="SSF51604">
    <property type="entry name" value="Enolase C-terminal domain-like"/>
    <property type="match status" value="1"/>
</dbReference>
<dbReference type="HOGENOM" id="CLU_030273_4_2_2"/>
<dbReference type="InterPro" id="IPR010196">
    <property type="entry name" value="OSB_synthase_MenC1"/>
</dbReference>
<gene>
    <name evidence="5 8" type="primary">menC</name>
    <name evidence="8" type="ordered locus">Hqrw_2014</name>
</gene>
<organism evidence="8 9">
    <name type="scientific">Haloquadratum walsbyi (strain DSM 16854 / JCM 12705 / C23)</name>
    <dbReference type="NCBI Taxonomy" id="768065"/>
    <lineage>
        <taxon>Archaea</taxon>
        <taxon>Methanobacteriati</taxon>
        <taxon>Methanobacteriota</taxon>
        <taxon>Stenosarchaea group</taxon>
        <taxon>Halobacteria</taxon>
        <taxon>Halobacteriales</taxon>
        <taxon>Haloferacaceae</taxon>
        <taxon>Haloquadratum</taxon>
    </lineage>
</organism>
<feature type="active site" description="Proton donor" evidence="5">
    <location>
        <position position="162"/>
    </location>
</feature>
<reference evidence="8 9" key="1">
    <citation type="journal article" date="2011" name="PLoS ONE">
        <title>Haloquadratum walsbyi: limited diversity in a global pond.</title>
        <authorList>
            <person name="Dyall-Smith M."/>
            <person name="Pfeiffer F."/>
            <person name="Klee K."/>
            <person name="Palm P."/>
            <person name="Gross K."/>
            <person name="Schuster S.C."/>
            <person name="Rampp M."/>
            <person name="Oesterhelt D."/>
        </authorList>
    </citation>
    <scope>NUCLEOTIDE SEQUENCE [LARGE SCALE GENOMIC DNA]</scope>
    <source>
        <strain evidence="9">DSM 16854 / JCM 12705 / C23</strain>
    </source>
</reference>
<dbReference type="GO" id="GO:0016854">
    <property type="term" value="F:racemase and epimerase activity"/>
    <property type="evidence" value="ECO:0007669"/>
    <property type="project" value="UniProtKB-ARBA"/>
</dbReference>
<proteinExistence type="inferred from homology"/>
<sequence>MNELDCLETASIKIDPFTLELSRSLSTAVGDIEQRRGHVVCVDINGTVGIGEATPLPGWTERYPDCQDALRSVSTDSTSTSTSTLASEITPDTTSAAHHGIELACVDAMARHHDSSLARFLSTDTPATSIPVNATIGDCDSEQTYKKAESAVEDGYTTIKLKVGARDIESDCNRVIAARSAVGEDITLRVDANGAWNRTTAERFLETARTVDIAYIEQPLPASDLDGHALLRGRGVDIAVDESMNRTSPEQIFAADAADIIVCKPMALGGPKQTLAVARKAEAVDIDTVVTTTIDGVIARMGAVHIAAALPGSGSNARACGLATGSMLADDLTANPVSISDGEISVPTGPGLAGGALRSCCNR</sequence>
<comment type="similarity">
    <text evidence="5">Belongs to the mandelate racemase/muconate lactonizing enzyme family. MenC type 1 subfamily.</text>
</comment>
<keyword evidence="4 5" id="KW-0456">Lyase</keyword>
<dbReference type="AlphaFoldDB" id="G0LKG8"/>
<evidence type="ECO:0000256" key="6">
    <source>
        <dbReference type="SAM" id="MobiDB-lite"/>
    </source>
</evidence>
<feature type="binding site" evidence="5">
    <location>
        <position position="217"/>
    </location>
    <ligand>
        <name>Mg(2+)</name>
        <dbReference type="ChEBI" id="CHEBI:18420"/>
    </ligand>
</feature>
<dbReference type="RefSeq" id="WP_014555673.1">
    <property type="nucleotide sequence ID" value="NC_017459.1"/>
</dbReference>
<dbReference type="PANTHER" id="PTHR48073:SF2">
    <property type="entry name" value="O-SUCCINYLBENZOATE SYNTHASE"/>
    <property type="match status" value="1"/>
</dbReference>
<comment type="catalytic activity">
    <reaction evidence="5">
        <text>(1R,6R)-6-hydroxy-2-succinyl-cyclohexa-2,4-diene-1-carboxylate = 2-succinylbenzoate + H2O</text>
        <dbReference type="Rhea" id="RHEA:10196"/>
        <dbReference type="ChEBI" id="CHEBI:15377"/>
        <dbReference type="ChEBI" id="CHEBI:18325"/>
        <dbReference type="ChEBI" id="CHEBI:58689"/>
        <dbReference type="EC" id="4.2.1.113"/>
    </reaction>
</comment>
<dbReference type="Proteomes" id="UP000007954">
    <property type="component" value="Chromosome"/>
</dbReference>
<dbReference type="Pfam" id="PF02746">
    <property type="entry name" value="MR_MLE_N"/>
    <property type="match status" value="1"/>
</dbReference>
<dbReference type="HAMAP" id="MF_00470">
    <property type="entry name" value="MenC_1"/>
    <property type="match status" value="1"/>
</dbReference>
<evidence type="ECO:0000313" key="8">
    <source>
        <dbReference type="EMBL" id="CCC39926.1"/>
    </source>
</evidence>
<dbReference type="GeneID" id="12446739"/>
<accession>G0LKG8</accession>
<evidence type="ECO:0000256" key="1">
    <source>
        <dbReference type="ARBA" id="ARBA00022723"/>
    </source>
</evidence>
<evidence type="ECO:0000256" key="2">
    <source>
        <dbReference type="ARBA" id="ARBA00022842"/>
    </source>
</evidence>